<dbReference type="PANTHER" id="PTHR36985:SF1">
    <property type="entry name" value="TRANSLOCATION AND ASSEMBLY MODULE SUBUNIT TAMB"/>
    <property type="match status" value="1"/>
</dbReference>
<evidence type="ECO:0000313" key="7">
    <source>
        <dbReference type="Proteomes" id="UP000628854"/>
    </source>
</evidence>
<protein>
    <submittedName>
        <fullName evidence="6">Translocation/assembly module TamB</fullName>
    </submittedName>
</protein>
<name>A0ABQ1JWQ6_9PROT</name>
<dbReference type="InterPro" id="IPR007452">
    <property type="entry name" value="TamB_C"/>
</dbReference>
<dbReference type="RefSeq" id="WP_084394436.1">
    <property type="nucleotide sequence ID" value="NZ_BMKF01000003.1"/>
</dbReference>
<keyword evidence="4" id="KW-0472">Membrane</keyword>
<reference evidence="7" key="1">
    <citation type="journal article" date="2019" name="Int. J. Syst. Evol. Microbiol.">
        <title>The Global Catalogue of Microorganisms (GCM) 10K type strain sequencing project: providing services to taxonomists for standard genome sequencing and annotation.</title>
        <authorList>
            <consortium name="The Broad Institute Genomics Platform"/>
            <consortium name="The Broad Institute Genome Sequencing Center for Infectious Disease"/>
            <person name="Wu L."/>
            <person name="Ma J."/>
        </authorList>
    </citation>
    <scope>NUCLEOTIDE SEQUENCE [LARGE SCALE GENOMIC DNA]</scope>
    <source>
        <strain evidence="7">CGMCC 1.15928</strain>
    </source>
</reference>
<dbReference type="EMBL" id="BMKF01000003">
    <property type="protein sequence ID" value="GGB79638.1"/>
    <property type="molecule type" value="Genomic_DNA"/>
</dbReference>
<keyword evidence="7" id="KW-1185">Reference proteome</keyword>
<gene>
    <name evidence="6" type="ORF">GCM10011503_30490</name>
</gene>
<comment type="subcellular location">
    <subcellularLocation>
        <location evidence="1">Membrane</location>
        <topology evidence="1">Single-pass membrane protein</topology>
    </subcellularLocation>
</comment>
<evidence type="ECO:0000256" key="2">
    <source>
        <dbReference type="ARBA" id="ARBA00022692"/>
    </source>
</evidence>
<comment type="caution">
    <text evidence="6">The sequence shown here is derived from an EMBL/GenBank/DDBJ whole genome shotgun (WGS) entry which is preliminary data.</text>
</comment>
<evidence type="ECO:0000313" key="6">
    <source>
        <dbReference type="EMBL" id="GGB79638.1"/>
    </source>
</evidence>
<evidence type="ECO:0000256" key="3">
    <source>
        <dbReference type="ARBA" id="ARBA00022989"/>
    </source>
</evidence>
<dbReference type="Proteomes" id="UP000628854">
    <property type="component" value="Unassembled WGS sequence"/>
</dbReference>
<evidence type="ECO:0000259" key="5">
    <source>
        <dbReference type="Pfam" id="PF04357"/>
    </source>
</evidence>
<accession>A0ABQ1JWQ6</accession>
<organism evidence="6 7">
    <name type="scientific">Henriciella pelagia</name>
    <dbReference type="NCBI Taxonomy" id="1977912"/>
    <lineage>
        <taxon>Bacteria</taxon>
        <taxon>Pseudomonadati</taxon>
        <taxon>Pseudomonadota</taxon>
        <taxon>Alphaproteobacteria</taxon>
        <taxon>Hyphomonadales</taxon>
        <taxon>Hyphomonadaceae</taxon>
        <taxon>Henriciella</taxon>
    </lineage>
</organism>
<keyword evidence="3" id="KW-1133">Transmembrane helix</keyword>
<dbReference type="Pfam" id="PF04357">
    <property type="entry name" value="TamB"/>
    <property type="match status" value="1"/>
</dbReference>
<evidence type="ECO:0000256" key="4">
    <source>
        <dbReference type="ARBA" id="ARBA00023136"/>
    </source>
</evidence>
<sequence length="1393" mass="144777">MTSEPDAPRRKRSAIKWALLILSGLLALVLILLLALRFAAQSSLGRNFVEARIEAAAPSGQDIEVENLSGDLLGKFRIGRLTIADESGVWLVAENLYTDWKPLALRRRALLIDDLEADLIHVLRRPMLVPGEKEDSSGGSLPIRAGALDNLIIRELRTDEGVLPRPLSLGIEGLARVERDGSGASRLSVVPLNGEGDRLAADLSWAEDLRLTGELDLEGPAGGLFAALARLDPEQSIGASLDASGTLDEWSADGSVLISEESALSIEANAAGEAITFTASVHPALHPLTARLTDYLGDTLTLVGDLSTGRDGPRLDLTADADALSLNAQISQAETGAWSADLRLMTDSPDRFLQQDSVSVARAIIDGNLVYDAGTARFDGNVSANGIEAPSFGADNVSGPVIAVYNAPSISVRTTLTGEGTAIPGTAGRIAGRAPLVQTNAQFDLDTRILSVRELLVRGVAGRVTAAGTVTLGTVPSADLAGSFQLDGAAAGLSRPVRAQGQFELSRARDNGTNCSTRLNASNFGSLPAPLDQWSDGQAYITANGRYGNDGRVTLSALTLESRSLKANGSGVISADGDVSASLALSAGEAVVGGANLTALNGQGDVSGSMDNLRFDLRLTSPAISRGEYRFSDVRLNTGGTFGDDGLDAVVDLGADSEAGPLTASTALSFNEGNWALNGLEAGWADLKANANLAGSGGDLASLRGEAFVSGTLPEGLPARDIDLDAAITGDRLALDATFGTFEIGPTSADALVVRATGTLQEANFIIDLDGRTELDGLNYDTSLDVDGVLAGLSGDAPLDLTASVTALLGDIGLTTQSPVRFTQYDDGFDATADLAALGGTLGASLTTRGSTQIVLNGKNLAIAPVLTLAGRPALSGAIDITADLKETADGGLSGPLRGEILGISRQGSDLPPIDLFFSGDLQPALLAMEVRALDNEALTASTTLDLPVITSGAPPFITRDPDRQIPFRATADGQIEAIAALFVPPQMVLKGVVDLDLSGQLPTLDETFGGTLDFSDGVFEHGDLGMVLNRINASTSLGAGRLTLSSFDARGRSGGTLRGSGAMSLDGSGASDLELTADRLVVTERREGRATVSGTMQVNQQPDLLEITGDLVVDEGAINIEKLPSGGPPTLDVSFEQPQEEEAEAEEKAATRLDIQLSAPGRIDINGRGVNAELGLDADIKGTIGEPVITGEARIVRGRFDLVGKRFTFGDSSVDLRQDISASRLNISATHETKDDIQAILNVSGTVKRPEVDLTSNPVLPDDEVLSRVLFGRSPSQLSTLETARLAAALAQLSGGGGFDLLGGIEQALGLDTLDVGSSSSGAVEVTSGKYLTENVYLEVRSGDAGTPGVAIEWEPIRNIEVEAATAAEDGQEFSIQWKKDFEDFGSDEDGS</sequence>
<proteinExistence type="predicted"/>
<keyword evidence="2" id="KW-0812">Transmembrane</keyword>
<evidence type="ECO:0000256" key="1">
    <source>
        <dbReference type="ARBA" id="ARBA00004167"/>
    </source>
</evidence>
<feature type="domain" description="Translocation and assembly module TamB C-terminal" evidence="5">
    <location>
        <begin position="1049"/>
        <end position="1383"/>
    </location>
</feature>
<dbReference type="PANTHER" id="PTHR36985">
    <property type="entry name" value="TRANSLOCATION AND ASSEMBLY MODULE SUBUNIT TAMB"/>
    <property type="match status" value="1"/>
</dbReference>